<dbReference type="PROSITE" id="PS50177">
    <property type="entry name" value="NTF2_DOMAIN"/>
    <property type="match status" value="1"/>
</dbReference>
<dbReference type="PANTHER" id="PTHR10693">
    <property type="entry name" value="RAS GTPASE-ACTIVATING PROTEIN-BINDING PROTEIN"/>
    <property type="match status" value="1"/>
</dbReference>
<dbReference type="GO" id="GO:0003729">
    <property type="term" value="F:mRNA binding"/>
    <property type="evidence" value="ECO:0007669"/>
    <property type="project" value="TreeGrafter"/>
</dbReference>
<dbReference type="GO" id="GO:1990904">
    <property type="term" value="C:ribonucleoprotein complex"/>
    <property type="evidence" value="ECO:0007669"/>
    <property type="project" value="TreeGrafter"/>
</dbReference>
<evidence type="ECO:0000313" key="5">
    <source>
        <dbReference type="Proteomes" id="UP001327560"/>
    </source>
</evidence>
<evidence type="ECO:0000256" key="2">
    <source>
        <dbReference type="SAM" id="MobiDB-lite"/>
    </source>
</evidence>
<dbReference type="EMBL" id="CP136895">
    <property type="protein sequence ID" value="WOL11382.1"/>
    <property type="molecule type" value="Genomic_DNA"/>
</dbReference>
<sequence>MAAWPMSAADSLHYAQVVGDTFVDQYYRYLKNSPELVHRFYHENSRLGRADEDGNLTSITTIDFKGATSRFSFHCNTTHASPIIISRCNVYVKEKRILSSGVNNRERPAQNKTRGFWNGGTRENGDQGGWRSTAREGTESKHDSGSRVTSWKYSSNGGNVESL</sequence>
<evidence type="ECO:0000256" key="1">
    <source>
        <dbReference type="ARBA" id="ARBA00022884"/>
    </source>
</evidence>
<keyword evidence="5" id="KW-1185">Reference proteome</keyword>
<accession>A0AAQ3KLY7</accession>
<evidence type="ECO:0000259" key="3">
    <source>
        <dbReference type="PROSITE" id="PS50177"/>
    </source>
</evidence>
<feature type="compositionally biased region" description="Polar residues" evidence="2">
    <location>
        <begin position="146"/>
        <end position="163"/>
    </location>
</feature>
<organism evidence="4 5">
    <name type="scientific">Canna indica</name>
    <name type="common">Indian-shot</name>
    <dbReference type="NCBI Taxonomy" id="4628"/>
    <lineage>
        <taxon>Eukaryota</taxon>
        <taxon>Viridiplantae</taxon>
        <taxon>Streptophyta</taxon>
        <taxon>Embryophyta</taxon>
        <taxon>Tracheophyta</taxon>
        <taxon>Spermatophyta</taxon>
        <taxon>Magnoliopsida</taxon>
        <taxon>Liliopsida</taxon>
        <taxon>Zingiberales</taxon>
        <taxon>Cannaceae</taxon>
        <taxon>Canna</taxon>
    </lineage>
</organism>
<reference evidence="4 5" key="1">
    <citation type="submission" date="2023-10" db="EMBL/GenBank/DDBJ databases">
        <title>Chromosome-scale genome assembly provides insights into flower coloration mechanisms of Canna indica.</title>
        <authorList>
            <person name="Li C."/>
        </authorList>
    </citation>
    <scope>NUCLEOTIDE SEQUENCE [LARGE SCALE GENOMIC DNA]</scope>
    <source>
        <tissue evidence="4">Flower</tissue>
    </source>
</reference>
<dbReference type="InterPro" id="IPR002075">
    <property type="entry name" value="NTF2_dom"/>
</dbReference>
<dbReference type="Pfam" id="PF02136">
    <property type="entry name" value="NTF2"/>
    <property type="match status" value="1"/>
</dbReference>
<evidence type="ECO:0000313" key="4">
    <source>
        <dbReference type="EMBL" id="WOL11382.1"/>
    </source>
</evidence>
<feature type="compositionally biased region" description="Basic and acidic residues" evidence="2">
    <location>
        <begin position="133"/>
        <end position="145"/>
    </location>
</feature>
<dbReference type="InterPro" id="IPR032710">
    <property type="entry name" value="NTF2-like_dom_sf"/>
</dbReference>
<dbReference type="AlphaFoldDB" id="A0AAQ3KLY7"/>
<dbReference type="InterPro" id="IPR018222">
    <property type="entry name" value="Nuclear_transport_factor_2_euk"/>
</dbReference>
<gene>
    <name evidence="4" type="ORF">Cni_G20144</name>
</gene>
<feature type="domain" description="NTF2" evidence="3">
    <location>
        <begin position="18"/>
        <end position="71"/>
    </location>
</feature>
<protein>
    <recommendedName>
        <fullName evidence="3">NTF2 domain-containing protein</fullName>
    </recommendedName>
</protein>
<name>A0AAQ3KLY7_9LILI</name>
<feature type="region of interest" description="Disordered" evidence="2">
    <location>
        <begin position="105"/>
        <end position="163"/>
    </location>
</feature>
<dbReference type="SUPFAM" id="SSF54427">
    <property type="entry name" value="NTF2-like"/>
    <property type="match status" value="1"/>
</dbReference>
<dbReference type="InterPro" id="IPR039539">
    <property type="entry name" value="Ras_GTPase_bind_prot"/>
</dbReference>
<keyword evidence="1" id="KW-0694">RNA-binding</keyword>
<proteinExistence type="predicted"/>
<dbReference type="GO" id="GO:0005829">
    <property type="term" value="C:cytosol"/>
    <property type="evidence" value="ECO:0007669"/>
    <property type="project" value="TreeGrafter"/>
</dbReference>
<dbReference type="Gene3D" id="3.10.450.50">
    <property type="match status" value="1"/>
</dbReference>
<dbReference type="PANTHER" id="PTHR10693:SF20">
    <property type="entry name" value="AT27578P"/>
    <property type="match status" value="1"/>
</dbReference>
<dbReference type="Proteomes" id="UP001327560">
    <property type="component" value="Chromosome 6"/>
</dbReference>